<sequence>ICRNYVKSGGAPGLNKHIKKLQLDSSDFDDPEGINDAESDFMNVHKSHKEYTREVQEHREKINLLIVKNKYFKEKNPNFLTWAEKEHIRFLNSQEPEEWTAEILVERFPADFATIEKILKAKWSPKTKTRIEKHDYSVMKNWEDFREGRLKNLDKDLEHHLKKFTDRRVEHMKNTEINWEVKPELPRPKVNIFSNILTSCKKYQDDVKRIEAPEGKTVVDVEPFKLPHQSNEDTFVMDKDTITDRRPMRLQDMRHEGKIESQTKPKAEEPNNVSMDQVFKTEKFDSSVIELNENAISLQPKNSIRDKIAIPRKLRKKGATYKIDDCFYDDDGEFLYRVPGMTGKKC</sequence>
<dbReference type="AlphaFoldDB" id="A0A0K8TMB3"/>
<evidence type="ECO:0000313" key="1">
    <source>
        <dbReference type="EMBL" id="JAI15276.1"/>
    </source>
</evidence>
<feature type="non-terminal residue" evidence="1">
    <location>
        <position position="1"/>
    </location>
</feature>
<dbReference type="GO" id="GO:0005634">
    <property type="term" value="C:nucleus"/>
    <property type="evidence" value="ECO:0007669"/>
    <property type="project" value="TreeGrafter"/>
</dbReference>
<accession>A0A0K8TMB3</accession>
<organism evidence="1">
    <name type="scientific">Tabanus bromius</name>
    <name type="common">Band-eyed brown horse fly</name>
    <dbReference type="NCBI Taxonomy" id="304241"/>
    <lineage>
        <taxon>Eukaryota</taxon>
        <taxon>Metazoa</taxon>
        <taxon>Ecdysozoa</taxon>
        <taxon>Arthropoda</taxon>
        <taxon>Hexapoda</taxon>
        <taxon>Insecta</taxon>
        <taxon>Pterygota</taxon>
        <taxon>Neoptera</taxon>
        <taxon>Endopterygota</taxon>
        <taxon>Diptera</taxon>
        <taxon>Brachycera</taxon>
        <taxon>Tabanomorpha</taxon>
        <taxon>Tabanoidea</taxon>
        <taxon>Tabanidae</taxon>
        <taxon>Tabanus</taxon>
    </lineage>
</organism>
<dbReference type="InterPro" id="IPR010487">
    <property type="entry name" value="NGRN/Rrg9"/>
</dbReference>
<proteinExistence type="evidence at transcript level"/>
<name>A0A0K8TMB3_TABBR</name>
<reference evidence="1" key="1">
    <citation type="journal article" date="2015" name="Insect Biochem. Mol. Biol.">
        <title>An insight into the sialome of the horse fly, Tabanus bromius.</title>
        <authorList>
            <person name="Ribeiro J.M."/>
            <person name="Kazimirova M."/>
            <person name="Takac P."/>
            <person name="Andersen J.F."/>
            <person name="Francischetti I.M."/>
        </authorList>
    </citation>
    <scope>NUCLEOTIDE SEQUENCE</scope>
</reference>
<dbReference type="PANTHER" id="PTHR13475:SF3">
    <property type="entry name" value="NEUGRIN"/>
    <property type="match status" value="1"/>
</dbReference>
<dbReference type="EMBL" id="GDAI01002327">
    <property type="protein sequence ID" value="JAI15276.1"/>
    <property type="molecule type" value="mRNA"/>
</dbReference>
<dbReference type="Pfam" id="PF06413">
    <property type="entry name" value="Neugrin"/>
    <property type="match status" value="1"/>
</dbReference>
<protein>
    <submittedName>
        <fullName evidence="1">Uncharacterized protein</fullName>
    </submittedName>
</protein>
<dbReference type="PANTHER" id="PTHR13475">
    <property type="entry name" value="NEUGRIN"/>
    <property type="match status" value="1"/>
</dbReference>